<protein>
    <submittedName>
        <fullName evidence="3">Uncharacterized protein</fullName>
    </submittedName>
</protein>
<sequence length="1216" mass="139375">MNNFVQEREFGWTDNSEFDQSAKDYDGDLDMDDSSNDELDLHAPLARHGPVLRANPADVVIQREYWTNCAIAYLLDYLEVLYDLVYIYDEGPWAVEGALLILERWRANLVLRGLQLNFVSLWVQLHGLPLEYQYPELAIQMGHMLGVYERIDWETHIPRNIRTSNVDMSESTKSAPNARQRIQEEFHVQYGFDPMEPHFVNELKAFYNRPQRWSTQIRFGPLSRDTGYRHRQHQQGGPPPPQPTMQSFMEAIQNDMHEANQEPPLTHHAVHTSNEEPPTPIQSPAPDNHNQHTTPPDQDHTQPVTTQSLWQPPENSNLQWADAQSTTLVAQLEVHVNSDPTPNEPLEQRMHEAGFRFETGDSSHPSHAPINEEALELHLAQFHLETTETLTWLTQTHITTPNRTILLNPQISNLKPEFHLGQPNSPGPPPQNLFTNISPLEQSTLNNWPKPITPGPMAHDHLYNPNSPLTHTTSSPRSPVNSLPLDYTSENTPTSINPKTRKRIRKEFGRLGRNFCQRLFCGLFQRELTGTLEFQDEDSIMGLEEASALPMDTSTPQDPSRNAGGLGNTSTVRQGKQIALFWKPDFFFILETRLTKGRGRQILSNWGFTGCSEVPREGLSGGLALGWTQRLITNMQGEVFTVTFLYGHPNLAHRHLIWNELQTFGREITQRWVCIGDFNQVLQETDKLTFKDNTFVGNLQLQQALSDLCLIPIDSKGLPFTWMNKRQGDDFVMEKLDRAFANTEWMEHFPHTVVRNLPIIRSDHGPIILDTDLPQQFRHRPFRFEWMWTTHPDCATIINSAWSKTHTGSYAYIFGKKLTTVRDALRRWNKEVFGKVETEIAKKKEELKYLQENINSVADKRSISSSIASKSQHSRINREVPLINLWKILKSYRQSSNKDLSKHLDLMAFQQLSIKNFGQLSSKTSSIWLKLSSIQQLGPRAETLKQEGFFSYNAQFPDRQELLRSSRNLDQKMTPLHKEHSNGLCSQDHILRTQARLCARVFLTHNKLIRKPEHVEKRTHSCTVWNSRIAKTFPGLAGILTGKMPSDGPKTLRRPLFAGPYLSVRSSVSHKSRTLQERVAQAFRRYQERQNPTSGARSNTRANTDKKWGKMDRKFGAFFSWTTAFARRVFPTRCKLTREPGCVGKMMTPATTCNSRFAGSFPRLTGIFAGKTHKNSSDNPTSGSYNFFFQTQICTNFISLESRHLGLSEDMLHDPF</sequence>
<feature type="region of interest" description="Disordered" evidence="2">
    <location>
        <begin position="550"/>
        <end position="569"/>
    </location>
</feature>
<accession>A0A2N9IAQ9</accession>
<dbReference type="SUPFAM" id="SSF56219">
    <property type="entry name" value="DNase I-like"/>
    <property type="match status" value="1"/>
</dbReference>
<dbReference type="AlphaFoldDB" id="A0A2N9IAQ9"/>
<evidence type="ECO:0000256" key="1">
    <source>
        <dbReference type="SAM" id="Coils"/>
    </source>
</evidence>
<feature type="compositionally biased region" description="Polar residues" evidence="2">
    <location>
        <begin position="464"/>
        <end position="481"/>
    </location>
</feature>
<feature type="coiled-coil region" evidence="1">
    <location>
        <begin position="833"/>
        <end position="860"/>
    </location>
</feature>
<reference evidence="3" key="1">
    <citation type="submission" date="2018-02" db="EMBL/GenBank/DDBJ databases">
        <authorList>
            <person name="Cohen D.B."/>
            <person name="Kent A.D."/>
        </authorList>
    </citation>
    <scope>NUCLEOTIDE SEQUENCE</scope>
</reference>
<dbReference type="EMBL" id="OIVN01005203">
    <property type="protein sequence ID" value="SPD21365.1"/>
    <property type="molecule type" value="Genomic_DNA"/>
</dbReference>
<feature type="compositionally biased region" description="Polar residues" evidence="2">
    <location>
        <begin position="1089"/>
        <end position="1102"/>
    </location>
</feature>
<proteinExistence type="predicted"/>
<feature type="region of interest" description="Disordered" evidence="2">
    <location>
        <begin position="456"/>
        <end position="497"/>
    </location>
</feature>
<keyword evidence="1" id="KW-0175">Coiled coil</keyword>
<feature type="region of interest" description="Disordered" evidence="2">
    <location>
        <begin position="1086"/>
        <end position="1106"/>
    </location>
</feature>
<feature type="region of interest" description="Disordered" evidence="2">
    <location>
        <begin position="268"/>
        <end position="314"/>
    </location>
</feature>
<dbReference type="InterPro" id="IPR036691">
    <property type="entry name" value="Endo/exonu/phosph_ase_sf"/>
</dbReference>
<dbReference type="PANTHER" id="PTHR33710">
    <property type="entry name" value="BNAC02G09200D PROTEIN"/>
    <property type="match status" value="1"/>
</dbReference>
<dbReference type="PANTHER" id="PTHR33710:SF71">
    <property type="entry name" value="ENDONUCLEASE_EXONUCLEASE_PHOSPHATASE DOMAIN-CONTAINING PROTEIN"/>
    <property type="match status" value="1"/>
</dbReference>
<gene>
    <name evidence="3" type="ORF">FSB_LOCUS49247</name>
</gene>
<evidence type="ECO:0000256" key="2">
    <source>
        <dbReference type="SAM" id="MobiDB-lite"/>
    </source>
</evidence>
<name>A0A2N9IAQ9_FAGSY</name>
<feature type="compositionally biased region" description="Polar residues" evidence="2">
    <location>
        <begin position="291"/>
        <end position="314"/>
    </location>
</feature>
<dbReference type="Gene3D" id="3.60.10.10">
    <property type="entry name" value="Endonuclease/exonuclease/phosphatase"/>
    <property type="match status" value="1"/>
</dbReference>
<evidence type="ECO:0000313" key="3">
    <source>
        <dbReference type="EMBL" id="SPD21365.1"/>
    </source>
</evidence>
<feature type="region of interest" description="Disordered" evidence="2">
    <location>
        <begin position="222"/>
        <end position="246"/>
    </location>
</feature>
<organism evidence="3">
    <name type="scientific">Fagus sylvatica</name>
    <name type="common">Beechnut</name>
    <dbReference type="NCBI Taxonomy" id="28930"/>
    <lineage>
        <taxon>Eukaryota</taxon>
        <taxon>Viridiplantae</taxon>
        <taxon>Streptophyta</taxon>
        <taxon>Embryophyta</taxon>
        <taxon>Tracheophyta</taxon>
        <taxon>Spermatophyta</taxon>
        <taxon>Magnoliopsida</taxon>
        <taxon>eudicotyledons</taxon>
        <taxon>Gunneridae</taxon>
        <taxon>Pentapetalae</taxon>
        <taxon>rosids</taxon>
        <taxon>fabids</taxon>
        <taxon>Fagales</taxon>
        <taxon>Fagaceae</taxon>
        <taxon>Fagus</taxon>
    </lineage>
</organism>
<feature type="compositionally biased region" description="Polar residues" evidence="2">
    <location>
        <begin position="488"/>
        <end position="497"/>
    </location>
</feature>